<name>A0A1X7AEB0_9GAMM</name>
<dbReference type="EMBL" id="FWPT01000001">
    <property type="protein sequence ID" value="SMA33474.1"/>
    <property type="molecule type" value="Genomic_DNA"/>
</dbReference>
<dbReference type="AlphaFoldDB" id="A0A1X7AEB0"/>
<accession>A0A1X7AEB0</accession>
<evidence type="ECO:0000313" key="2">
    <source>
        <dbReference type="Proteomes" id="UP000196573"/>
    </source>
</evidence>
<keyword evidence="2" id="KW-1185">Reference proteome</keyword>
<reference evidence="1 2" key="1">
    <citation type="submission" date="2017-03" db="EMBL/GenBank/DDBJ databases">
        <authorList>
            <person name="Afonso C.L."/>
            <person name="Miller P.J."/>
            <person name="Scott M.A."/>
            <person name="Spackman E."/>
            <person name="Goraichik I."/>
            <person name="Dimitrov K.M."/>
            <person name="Suarez D.L."/>
            <person name="Swayne D.E."/>
        </authorList>
    </citation>
    <scope>NUCLEOTIDE SEQUENCE [LARGE SCALE GENOMIC DNA]</scope>
    <source>
        <strain evidence="1">SB41UT1</strain>
    </source>
</reference>
<organism evidence="1 2">
    <name type="scientific">Parendozoicomonas haliclonae</name>
    <dbReference type="NCBI Taxonomy" id="1960125"/>
    <lineage>
        <taxon>Bacteria</taxon>
        <taxon>Pseudomonadati</taxon>
        <taxon>Pseudomonadota</taxon>
        <taxon>Gammaproteobacteria</taxon>
        <taxon>Oceanospirillales</taxon>
        <taxon>Endozoicomonadaceae</taxon>
        <taxon>Parendozoicomonas</taxon>
    </lineage>
</organism>
<protein>
    <submittedName>
        <fullName evidence="1">Uncharacterized protein</fullName>
    </submittedName>
</protein>
<proteinExistence type="predicted"/>
<sequence>MSPVEWCKAQFKRASLDARIKDKENYRRLLVFWGGKTN</sequence>
<gene>
    <name evidence="1" type="ORF">EHSB41UT_00287</name>
</gene>
<evidence type="ECO:0000313" key="1">
    <source>
        <dbReference type="EMBL" id="SMA33474.1"/>
    </source>
</evidence>
<dbReference type="Proteomes" id="UP000196573">
    <property type="component" value="Unassembled WGS sequence"/>
</dbReference>